<comment type="caution">
    <text evidence="2">The sequence shown here is derived from an EMBL/GenBank/DDBJ whole genome shotgun (WGS) entry which is preliminary data.</text>
</comment>
<dbReference type="RefSeq" id="WP_324689679.1">
    <property type="nucleotide sequence ID" value="NZ_BAABCR010000015.1"/>
</dbReference>
<dbReference type="PROSITE" id="PS51186">
    <property type="entry name" value="GNAT"/>
    <property type="match status" value="1"/>
</dbReference>
<dbReference type="EMBL" id="BAABCR010000015">
    <property type="protein sequence ID" value="GAA4034836.1"/>
    <property type="molecule type" value="Genomic_DNA"/>
</dbReference>
<organism evidence="2 3">
    <name type="scientific">Flavobacterium cheonhonense</name>
    <dbReference type="NCBI Taxonomy" id="706185"/>
    <lineage>
        <taxon>Bacteria</taxon>
        <taxon>Pseudomonadati</taxon>
        <taxon>Bacteroidota</taxon>
        <taxon>Flavobacteriia</taxon>
        <taxon>Flavobacteriales</taxon>
        <taxon>Flavobacteriaceae</taxon>
        <taxon>Flavobacterium</taxon>
    </lineage>
</organism>
<feature type="domain" description="N-acetyltransferase" evidence="1">
    <location>
        <begin position="15"/>
        <end position="174"/>
    </location>
</feature>
<sequence length="175" mass="20688">MTLNWQPQHLQNELIALFLLKEEDFEDLYVVASDPLVWEQHPNKLRYQREVFQKFFEGALLSQGAFLIRDKATNEIVGCSRFYDYNENQKSVLIGYTFIGRKFWGNGYNKALKKLMLEYAFLFVDKVYFHIGACNIRSQKAIVKIGAVKVDEFEVEYYGEEPKLNFVYLIEKGQW</sequence>
<dbReference type="Pfam" id="PF13302">
    <property type="entry name" value="Acetyltransf_3"/>
    <property type="match status" value="1"/>
</dbReference>
<keyword evidence="3" id="KW-1185">Reference proteome</keyword>
<dbReference type="InterPro" id="IPR000182">
    <property type="entry name" value="GNAT_dom"/>
</dbReference>
<gene>
    <name evidence="2" type="ORF">GCM10022386_19740</name>
</gene>
<dbReference type="Gene3D" id="3.40.630.30">
    <property type="match status" value="1"/>
</dbReference>
<accession>A0ABP7U314</accession>
<evidence type="ECO:0000259" key="1">
    <source>
        <dbReference type="PROSITE" id="PS51186"/>
    </source>
</evidence>
<dbReference type="InterPro" id="IPR016181">
    <property type="entry name" value="Acyl_CoA_acyltransferase"/>
</dbReference>
<reference evidence="3" key="1">
    <citation type="journal article" date="2019" name="Int. J. Syst. Evol. Microbiol.">
        <title>The Global Catalogue of Microorganisms (GCM) 10K type strain sequencing project: providing services to taxonomists for standard genome sequencing and annotation.</title>
        <authorList>
            <consortium name="The Broad Institute Genomics Platform"/>
            <consortium name="The Broad Institute Genome Sequencing Center for Infectious Disease"/>
            <person name="Wu L."/>
            <person name="Ma J."/>
        </authorList>
    </citation>
    <scope>NUCLEOTIDE SEQUENCE [LARGE SCALE GENOMIC DNA]</scope>
    <source>
        <strain evidence="3">JCM 17064</strain>
    </source>
</reference>
<dbReference type="PANTHER" id="PTHR43610">
    <property type="entry name" value="BLL6696 PROTEIN"/>
    <property type="match status" value="1"/>
</dbReference>
<name>A0ABP7U314_9FLAO</name>
<protein>
    <submittedName>
        <fullName evidence="2">GNAT family protein</fullName>
    </submittedName>
</protein>
<evidence type="ECO:0000313" key="3">
    <source>
        <dbReference type="Proteomes" id="UP001500968"/>
    </source>
</evidence>
<dbReference type="Proteomes" id="UP001500968">
    <property type="component" value="Unassembled WGS sequence"/>
</dbReference>
<dbReference type="SUPFAM" id="SSF55729">
    <property type="entry name" value="Acyl-CoA N-acyltransferases (Nat)"/>
    <property type="match status" value="1"/>
</dbReference>
<proteinExistence type="predicted"/>
<dbReference type="PANTHER" id="PTHR43610:SF1">
    <property type="entry name" value="N-ACETYLTRANSFERASE DOMAIN-CONTAINING PROTEIN"/>
    <property type="match status" value="1"/>
</dbReference>
<evidence type="ECO:0000313" key="2">
    <source>
        <dbReference type="EMBL" id="GAA4034836.1"/>
    </source>
</evidence>